<protein>
    <recommendedName>
        <fullName evidence="1">Glycosyltransferase subfamily 4-like N-terminal domain-containing protein</fullName>
    </recommendedName>
</protein>
<evidence type="ECO:0000259" key="1">
    <source>
        <dbReference type="Pfam" id="PF13439"/>
    </source>
</evidence>
<comment type="caution">
    <text evidence="2">The sequence shown here is derived from an EMBL/GenBank/DDBJ whole genome shotgun (WGS) entry which is preliminary data.</text>
</comment>
<proteinExistence type="predicted"/>
<sequence>MNRTSSRSAQSNQTTQPKRIAFVGNYLPSRCGIATFTTDLTEALAAQYPETNFLVLPTSDPNVEGAYPERVRFIIEKEDADYYQQAAYFLNMNNVDLVCVQHEYGIFGGTWGKHILALLRELHMPVVTTFHTVLRKPKKKQEEIFKELIALSDRLVVMTSHSMEFIQEYYGVPRQKMDIIPHGIPDVPFIDPNFYKDQLGVEGKYVLLTFGLLSANKGIEYVIQGLPAV</sequence>
<evidence type="ECO:0000313" key="2">
    <source>
        <dbReference type="EMBL" id="GAG55001.1"/>
    </source>
</evidence>
<dbReference type="AlphaFoldDB" id="X1A465"/>
<gene>
    <name evidence="2" type="ORF">S01H4_16455</name>
</gene>
<dbReference type="Gene3D" id="3.40.50.2000">
    <property type="entry name" value="Glycogen Phosphorylase B"/>
    <property type="match status" value="2"/>
</dbReference>
<organism evidence="2">
    <name type="scientific">marine sediment metagenome</name>
    <dbReference type="NCBI Taxonomy" id="412755"/>
    <lineage>
        <taxon>unclassified sequences</taxon>
        <taxon>metagenomes</taxon>
        <taxon>ecological metagenomes</taxon>
    </lineage>
</organism>
<feature type="domain" description="Glycosyltransferase subfamily 4-like N-terminal" evidence="1">
    <location>
        <begin position="32"/>
        <end position="184"/>
    </location>
</feature>
<dbReference type="SUPFAM" id="SSF53756">
    <property type="entry name" value="UDP-Glycosyltransferase/glycogen phosphorylase"/>
    <property type="match status" value="1"/>
</dbReference>
<dbReference type="Pfam" id="PF13439">
    <property type="entry name" value="Glyco_transf_4"/>
    <property type="match status" value="1"/>
</dbReference>
<name>X1A465_9ZZZZ</name>
<accession>X1A465</accession>
<dbReference type="InterPro" id="IPR028098">
    <property type="entry name" value="Glyco_trans_4-like_N"/>
</dbReference>
<reference evidence="2" key="1">
    <citation type="journal article" date="2014" name="Front. Microbiol.">
        <title>High frequency of phylogenetically diverse reductive dehalogenase-homologous genes in deep subseafloor sedimentary metagenomes.</title>
        <authorList>
            <person name="Kawai M."/>
            <person name="Futagami T."/>
            <person name="Toyoda A."/>
            <person name="Takaki Y."/>
            <person name="Nishi S."/>
            <person name="Hori S."/>
            <person name="Arai W."/>
            <person name="Tsubouchi T."/>
            <person name="Morono Y."/>
            <person name="Uchiyama I."/>
            <person name="Ito T."/>
            <person name="Fujiyama A."/>
            <person name="Inagaki F."/>
            <person name="Takami H."/>
        </authorList>
    </citation>
    <scope>NUCLEOTIDE SEQUENCE</scope>
    <source>
        <strain evidence="2">Expedition CK06-06</strain>
    </source>
</reference>
<dbReference type="EMBL" id="BART01007219">
    <property type="protein sequence ID" value="GAG55001.1"/>
    <property type="molecule type" value="Genomic_DNA"/>
</dbReference>
<feature type="non-terminal residue" evidence="2">
    <location>
        <position position="229"/>
    </location>
</feature>